<protein>
    <submittedName>
        <fullName evidence="3">Uncharacterized protein</fullName>
    </submittedName>
</protein>
<dbReference type="OrthoDB" id="3463714at2"/>
<feature type="transmembrane region" description="Helical" evidence="2">
    <location>
        <begin position="360"/>
        <end position="380"/>
    </location>
</feature>
<feature type="transmembrane region" description="Helical" evidence="2">
    <location>
        <begin position="103"/>
        <end position="123"/>
    </location>
</feature>
<feature type="transmembrane region" description="Helical" evidence="2">
    <location>
        <begin position="314"/>
        <end position="340"/>
    </location>
</feature>
<dbReference type="Proteomes" id="UP000245125">
    <property type="component" value="Unassembled WGS sequence"/>
</dbReference>
<feature type="transmembrane region" description="Helical" evidence="2">
    <location>
        <begin position="135"/>
        <end position="152"/>
    </location>
</feature>
<feature type="transmembrane region" description="Helical" evidence="2">
    <location>
        <begin position="158"/>
        <end position="175"/>
    </location>
</feature>
<keyword evidence="2" id="KW-0812">Transmembrane</keyword>
<feature type="transmembrane region" description="Helical" evidence="2">
    <location>
        <begin position="12"/>
        <end position="34"/>
    </location>
</feature>
<gene>
    <name evidence="3" type="ORF">NBG4_150031</name>
</gene>
<reference evidence="4" key="1">
    <citation type="submission" date="2018-03" db="EMBL/GenBank/DDBJ databases">
        <authorList>
            <person name="Zecchin S."/>
        </authorList>
    </citation>
    <scope>NUCLEOTIDE SEQUENCE [LARGE SCALE GENOMIC DNA]</scope>
</reference>
<dbReference type="InterPro" id="IPR019734">
    <property type="entry name" value="TPR_rpt"/>
</dbReference>
<proteinExistence type="predicted"/>
<evidence type="ECO:0000256" key="2">
    <source>
        <dbReference type="SAM" id="Phobius"/>
    </source>
</evidence>
<keyword evidence="4" id="KW-1185">Reference proteome</keyword>
<keyword evidence="2" id="KW-1133">Transmembrane helix</keyword>
<evidence type="ECO:0000313" key="4">
    <source>
        <dbReference type="Proteomes" id="UP000245125"/>
    </source>
</evidence>
<feature type="transmembrane region" description="Helical" evidence="2">
    <location>
        <begin position="284"/>
        <end position="302"/>
    </location>
</feature>
<dbReference type="PROSITE" id="PS50005">
    <property type="entry name" value="TPR"/>
    <property type="match status" value="1"/>
</dbReference>
<dbReference type="InterPro" id="IPR011990">
    <property type="entry name" value="TPR-like_helical_dom_sf"/>
</dbReference>
<feature type="repeat" description="TPR" evidence="1">
    <location>
        <begin position="559"/>
        <end position="592"/>
    </location>
</feature>
<evidence type="ECO:0000256" key="1">
    <source>
        <dbReference type="PROSITE-ProRule" id="PRU00339"/>
    </source>
</evidence>
<evidence type="ECO:0000313" key="3">
    <source>
        <dbReference type="EMBL" id="SPQ00030.1"/>
    </source>
</evidence>
<dbReference type="AlphaFoldDB" id="A0A2U3QFA3"/>
<dbReference type="SUPFAM" id="SSF48452">
    <property type="entry name" value="TPR-like"/>
    <property type="match status" value="1"/>
</dbReference>
<accession>A0A2U3QFA3</accession>
<organism evidence="3 4">
    <name type="scientific">Candidatus Sulfobium mesophilum</name>
    <dbReference type="NCBI Taxonomy" id="2016548"/>
    <lineage>
        <taxon>Bacteria</taxon>
        <taxon>Pseudomonadati</taxon>
        <taxon>Nitrospirota</taxon>
        <taxon>Nitrospiria</taxon>
        <taxon>Nitrospirales</taxon>
        <taxon>Nitrospiraceae</taxon>
        <taxon>Candidatus Sulfobium</taxon>
    </lineage>
</organism>
<sequence length="611" mass="70279">MKRLRDLSTRDLFPGGFFYLAIFILFVSFGFILLSQTIWDYDFWWHIATGKYIVETGSIPTTDPFSFTSQLPENNNLYPLRERFIMTQYWLAQILFYLLYNNFGPAGIGVVRAVLLLGTVYAIYKALKDRGASPYIIYLSVFLSFVSLLRSLGERPVLFTICFSIICFVMIDDFMRRRSRSFYFLPLLMLVWSNLHGGFILGDGVILVFMVIEGMKLLFGKSGFAEREKIIFFLVLFLALGASGINPNGFFGFMIALSKEYAPFYVGINEYQSPFLLYKMKVSSLDYGYLTALFLFPVILILRNRKFNPTHLVILILLAAASVSAGRFTVYYGIIASLILGDELNLWLKEHREKFVLKQAHLDIAFSIIMLGSSVLYFVGMTNLKSLKIRESAWTVPTGAANFIINNHIKGNMLNDMGIGGYLTWRLYPEVRTFIDTRSLNYTVMKEYTWMATATESIYNTKLPPGKTPLWNRLLEHYRINLIVFNPLDIYGNVLPLTMKLLDDDNWVLVFSDINTFIMLKNVPENEQIIKKFRKTNDELYNSIIVKASFYAQSNKGNPLVMEALGDIFEKMGKTDDAIKAYKYALKRMPESPGIKEKLDKLMEEKPEVRK</sequence>
<keyword evidence="2" id="KW-0472">Membrane</keyword>
<dbReference type="EMBL" id="OUUY01000057">
    <property type="protein sequence ID" value="SPQ00030.1"/>
    <property type="molecule type" value="Genomic_DNA"/>
</dbReference>
<dbReference type="Gene3D" id="1.25.40.10">
    <property type="entry name" value="Tetratricopeptide repeat domain"/>
    <property type="match status" value="1"/>
</dbReference>
<name>A0A2U3QFA3_9BACT</name>
<keyword evidence="1" id="KW-0802">TPR repeat</keyword>
<feature type="transmembrane region" description="Helical" evidence="2">
    <location>
        <begin position="231"/>
        <end position="257"/>
    </location>
</feature>